<feature type="transmembrane region" description="Helical" evidence="1">
    <location>
        <begin position="131"/>
        <end position="149"/>
    </location>
</feature>
<comment type="caution">
    <text evidence="2">The sequence shown here is derived from an EMBL/GenBank/DDBJ whole genome shotgun (WGS) entry which is preliminary data.</text>
</comment>
<dbReference type="AlphaFoldDB" id="A0A545APF8"/>
<feature type="transmembrane region" description="Helical" evidence="1">
    <location>
        <begin position="459"/>
        <end position="478"/>
    </location>
</feature>
<feature type="transmembrane region" description="Helical" evidence="1">
    <location>
        <begin position="265"/>
        <end position="284"/>
    </location>
</feature>
<organism evidence="2 3">
    <name type="scientific">Cryptosporangium phraense</name>
    <dbReference type="NCBI Taxonomy" id="2593070"/>
    <lineage>
        <taxon>Bacteria</taxon>
        <taxon>Bacillati</taxon>
        <taxon>Actinomycetota</taxon>
        <taxon>Actinomycetes</taxon>
        <taxon>Cryptosporangiales</taxon>
        <taxon>Cryptosporangiaceae</taxon>
        <taxon>Cryptosporangium</taxon>
    </lineage>
</organism>
<feature type="transmembrane region" description="Helical" evidence="1">
    <location>
        <begin position="427"/>
        <end position="447"/>
    </location>
</feature>
<reference evidence="2 3" key="1">
    <citation type="submission" date="2019-07" db="EMBL/GenBank/DDBJ databases">
        <title>Cryptosporangium phraense sp. nov., isolated from plant litter.</title>
        <authorList>
            <person name="Suriyachadkun C."/>
        </authorList>
    </citation>
    <scope>NUCLEOTIDE SEQUENCE [LARGE SCALE GENOMIC DNA]</scope>
    <source>
        <strain evidence="2 3">A-T 5661</strain>
    </source>
</reference>
<dbReference type="EMBL" id="VIRS01000014">
    <property type="protein sequence ID" value="TQS43209.1"/>
    <property type="molecule type" value="Genomic_DNA"/>
</dbReference>
<sequence length="673" mass="72601">METIPATAPAPATEPPPLLPARRRHGVLLLAFVVVAWVLPGLTHRLHADAVLPVLLLLGIASLLRGGRTILDRLALALLMLLGAVSVAGLVFSIWPWGLDPVPVARAGFFTLIAAGLVSRRWPSLPLRTSWADALVLAGGVGPALYLWSSFWGKPATERLAMLVGAEDLARHFTIFDTIRTVGGYLPFHRDEITRRVIPGVVDYPQASHLFSALMDNFVRSSTDPGDGWVAFDHYLAWNLVGYGILAFALVWGVRWVAGPALRGWRLVAAVSVIAACTGGGYFVSLFGSGYPSEAMGLSLLAMVFALAARPVRGPKEQALLLAAGVVGISFTYYFFAPVACAVVLAWACFYWRFRWGSLAIAVVAAPLVLAWPVISLRSGVSPGRALLPDVGIPEIDRRWLVALCVLVLLGTVLRRAGRRNPVWRSVGSQLLISLLMVAAIGLYQWDRTGGVSYYFEKSLHAVLVCAFVGLGAVSLLLPRVRFPIGAAPVRWFVTFALPAGASGLVVAFAFGLLVPNSMLHTRTSERGGVTEPAAGTSRGRTFHAARLWRPNDGKGTVNTYRAFPNGDDGTVTIILTGYRLYTPSLFLAALRRQGGEAALPVGGLNGARGIKTVEHVAEVSPKPVRFVISDARDDLLRGLTDIQRRRPELEIQIVRLPAADVPNPQKLPPPWR</sequence>
<name>A0A545APF8_9ACTN</name>
<dbReference type="Proteomes" id="UP000317982">
    <property type="component" value="Unassembled WGS sequence"/>
</dbReference>
<keyword evidence="1" id="KW-1133">Transmembrane helix</keyword>
<feature type="transmembrane region" description="Helical" evidence="1">
    <location>
        <begin position="26"/>
        <end position="44"/>
    </location>
</feature>
<evidence type="ECO:0000313" key="2">
    <source>
        <dbReference type="EMBL" id="TQS43209.1"/>
    </source>
</evidence>
<keyword evidence="1" id="KW-0812">Transmembrane</keyword>
<evidence type="ECO:0000256" key="1">
    <source>
        <dbReference type="SAM" id="Phobius"/>
    </source>
</evidence>
<feature type="transmembrane region" description="Helical" evidence="1">
    <location>
        <begin position="490"/>
        <end position="515"/>
    </location>
</feature>
<protein>
    <submittedName>
        <fullName evidence="2">Uncharacterized protein</fullName>
    </submittedName>
</protein>
<dbReference type="RefSeq" id="WP_142706294.1">
    <property type="nucleotide sequence ID" value="NZ_VIRS01000014.1"/>
</dbReference>
<feature type="transmembrane region" description="Helical" evidence="1">
    <location>
        <begin position="396"/>
        <end position="415"/>
    </location>
</feature>
<feature type="transmembrane region" description="Helical" evidence="1">
    <location>
        <begin position="101"/>
        <end position="119"/>
    </location>
</feature>
<feature type="transmembrane region" description="Helical" evidence="1">
    <location>
        <begin position="320"/>
        <end position="348"/>
    </location>
</feature>
<dbReference type="OrthoDB" id="3336106at2"/>
<gene>
    <name evidence="2" type="ORF">FL583_20405</name>
</gene>
<dbReference type="InParanoid" id="A0A545APF8"/>
<feature type="transmembrane region" description="Helical" evidence="1">
    <location>
        <begin position="235"/>
        <end position="258"/>
    </location>
</feature>
<keyword evidence="1" id="KW-0472">Membrane</keyword>
<keyword evidence="3" id="KW-1185">Reference proteome</keyword>
<feature type="transmembrane region" description="Helical" evidence="1">
    <location>
        <begin position="50"/>
        <end position="67"/>
    </location>
</feature>
<feature type="transmembrane region" description="Helical" evidence="1">
    <location>
        <begin position="74"/>
        <end position="95"/>
    </location>
</feature>
<feature type="transmembrane region" description="Helical" evidence="1">
    <location>
        <begin position="354"/>
        <end position="375"/>
    </location>
</feature>
<accession>A0A545APF8</accession>
<evidence type="ECO:0000313" key="3">
    <source>
        <dbReference type="Proteomes" id="UP000317982"/>
    </source>
</evidence>
<proteinExistence type="predicted"/>